<dbReference type="EMBL" id="AOIE01000094">
    <property type="protein sequence ID" value="ELY72173.1"/>
    <property type="molecule type" value="Genomic_DNA"/>
</dbReference>
<dbReference type="Proteomes" id="UP000011593">
    <property type="component" value="Unassembled WGS sequence"/>
</dbReference>
<organism evidence="1 2">
    <name type="scientific">Natrinema pellirubrum (strain DSM 15624 / CIP 106293 / JCM 10476 / NCIMB 786 / 157)</name>
    <dbReference type="NCBI Taxonomy" id="797303"/>
    <lineage>
        <taxon>Archaea</taxon>
        <taxon>Methanobacteriati</taxon>
        <taxon>Methanobacteriota</taxon>
        <taxon>Stenosarchaea group</taxon>
        <taxon>Halobacteria</taxon>
        <taxon>Halobacteriales</taxon>
        <taxon>Natrialbaceae</taxon>
        <taxon>Natrinema</taxon>
    </lineage>
</organism>
<evidence type="ECO:0000313" key="1">
    <source>
        <dbReference type="EMBL" id="ELY72173.1"/>
    </source>
</evidence>
<keyword evidence="2" id="KW-1185">Reference proteome</keyword>
<proteinExistence type="predicted"/>
<evidence type="ECO:0000313" key="2">
    <source>
        <dbReference type="Proteomes" id="UP000011593"/>
    </source>
</evidence>
<accession>L9YGV6</accession>
<comment type="caution">
    <text evidence="1">The sequence shown here is derived from an EMBL/GenBank/DDBJ whole genome shotgun (WGS) entry which is preliminary data.</text>
</comment>
<dbReference type="AlphaFoldDB" id="L9YGV6"/>
<protein>
    <submittedName>
        <fullName evidence="1">Uncharacterized protein</fullName>
    </submittedName>
</protein>
<sequence length="150" mass="17189">MLADWNVDIDLIVPDDRPLCTAILLKVDKAAIGEFSDVISHFRRVTVNGPGEFTNALRLMVRDFLEQFKVRRPEDPAERLEVRNGERRRLRVDTLIGIESCKRVLGVAAVGRRIDSDMECLVMAWDRVRSVTNRFACRTEAPTLSMIQYL</sequence>
<name>L9YGV6_NATP1</name>
<reference evidence="1 2" key="1">
    <citation type="journal article" date="2014" name="PLoS Genet.">
        <title>Phylogenetically driven sequencing of extremely halophilic archaea reveals strategies for static and dynamic osmo-response.</title>
        <authorList>
            <person name="Becker E.A."/>
            <person name="Seitzer P.M."/>
            <person name="Tritt A."/>
            <person name="Larsen D."/>
            <person name="Krusor M."/>
            <person name="Yao A.I."/>
            <person name="Wu D."/>
            <person name="Madern D."/>
            <person name="Eisen J.A."/>
            <person name="Darling A.E."/>
            <person name="Facciotti M.T."/>
        </authorList>
    </citation>
    <scope>NUCLEOTIDE SEQUENCE [LARGE SCALE GENOMIC DNA]</scope>
    <source>
        <strain evidence="1 2">DSM 15624</strain>
    </source>
</reference>
<gene>
    <name evidence="1" type="ORF">C488_15427</name>
</gene>